<dbReference type="OrthoDB" id="363294at2"/>
<evidence type="ECO:0000313" key="2">
    <source>
        <dbReference type="Proteomes" id="UP000324209"/>
    </source>
</evidence>
<dbReference type="KEGG" id="ock:EXM22_07120"/>
<evidence type="ECO:0000313" key="1">
    <source>
        <dbReference type="EMBL" id="QEN07769.1"/>
    </source>
</evidence>
<dbReference type="EMBL" id="CP036150">
    <property type="protein sequence ID" value="QEN07769.1"/>
    <property type="molecule type" value="Genomic_DNA"/>
</dbReference>
<dbReference type="RefSeq" id="WP_149485849.1">
    <property type="nucleotide sequence ID" value="NZ_CP036150.1"/>
</dbReference>
<gene>
    <name evidence="1" type="ORF">EXM22_07120</name>
</gene>
<proteinExistence type="predicted"/>
<sequence length="575" mass="67039">MGKDNVFDSLVKDLSSEERRKMIEKLDENIHISREPLDLRVENEVVQTIEQEYKALFWLDKFIVFFKSLFLAKDKLEITKKIVIKRIARQVSQISPEFFDIKNHAITGEFCNLIIDLSNSVDFIRNPLTVCFEIDKNQFYSLMGQLEFPQIHQELSQNINPWEHSSRHPSQDIHSIRRNLTENLEACLSKISREDRLKMMEMTRTLNHMYQLSTYPFKQIVSQFPDSVDGTLMSASFSGLSSPLTELGSILKSFINPPSLKLLEAVFLLYYSLAGRNTGDSLEDLVSQGISRCDTLFEKIREFNKSVPFSDLLKVINEDPFFQISDRSGGEDWFYFFRQYWQDALNEQFRLFNREKVLEEAGNELLRYWDLNSLSFINGYGPTEKSAIFSYSMASLNTFFLHNYQKKLYYPMKIILVDGNFYKKSNRDEYDKMFQVLVKIGDRIKWFENSLLPDGDSGRKMRDVSHEFKDDKAESDRQIMKLKIGVNRDALMVLEDSLHCLFTMGKLMNGIVLGNGGSYDTLSNFSELGGRNNEELRQSVTEAADDIHKISHSLQDIINLEKEKMEEYIKEMNEQ</sequence>
<dbReference type="Proteomes" id="UP000324209">
    <property type="component" value="Chromosome"/>
</dbReference>
<dbReference type="AlphaFoldDB" id="A0A5C1QKP0"/>
<name>A0A5C1QKP0_9SPIO</name>
<dbReference type="Pfam" id="PF17239">
    <property type="entry name" value="DUF5312"/>
    <property type="match status" value="1"/>
</dbReference>
<dbReference type="InterPro" id="IPR035196">
    <property type="entry name" value="DUF5312"/>
</dbReference>
<reference evidence="1 2" key="1">
    <citation type="submission" date="2019-02" db="EMBL/GenBank/DDBJ databases">
        <title>Complete Genome Sequence and Methylome Analysis of free living Spirochaetas.</title>
        <authorList>
            <person name="Fomenkov A."/>
            <person name="Dubinina G."/>
            <person name="Leshcheva N."/>
            <person name="Mikheeva N."/>
            <person name="Grabovich M."/>
            <person name="Vincze T."/>
            <person name="Roberts R.J."/>
        </authorList>
    </citation>
    <scope>NUCLEOTIDE SEQUENCE [LARGE SCALE GENOMIC DNA]</scope>
    <source>
        <strain evidence="1 2">K2</strain>
    </source>
</reference>
<accession>A0A5C1QKP0</accession>
<organism evidence="1 2">
    <name type="scientific">Oceanispirochaeta crateris</name>
    <dbReference type="NCBI Taxonomy" id="2518645"/>
    <lineage>
        <taxon>Bacteria</taxon>
        <taxon>Pseudomonadati</taxon>
        <taxon>Spirochaetota</taxon>
        <taxon>Spirochaetia</taxon>
        <taxon>Spirochaetales</taxon>
        <taxon>Spirochaetaceae</taxon>
        <taxon>Oceanispirochaeta</taxon>
    </lineage>
</organism>
<protein>
    <submittedName>
        <fullName evidence="1">Uncharacterized protein</fullName>
    </submittedName>
</protein>
<keyword evidence="2" id="KW-1185">Reference proteome</keyword>